<dbReference type="EMBL" id="AAXW01000054">
    <property type="protein sequence ID" value="EAZ89108.1"/>
    <property type="molecule type" value="Genomic_DNA"/>
</dbReference>
<feature type="domain" description="SD-repeat containing protein B" evidence="5">
    <location>
        <begin position="954"/>
        <end position="1031"/>
    </location>
</feature>
<keyword evidence="7" id="KW-1185">Reference proteome</keyword>
<comment type="subcellular location">
    <subcellularLocation>
        <location evidence="1">Secreted</location>
    </subcellularLocation>
</comment>
<evidence type="ECO:0000256" key="2">
    <source>
        <dbReference type="ARBA" id="ARBA00022525"/>
    </source>
</evidence>
<keyword evidence="3" id="KW-0732">Signal</keyword>
<organism evidence="6 7">
    <name type="scientific">Crocosphaera chwakensis CCY0110</name>
    <dbReference type="NCBI Taxonomy" id="391612"/>
    <lineage>
        <taxon>Bacteria</taxon>
        <taxon>Bacillati</taxon>
        <taxon>Cyanobacteriota</taxon>
        <taxon>Cyanophyceae</taxon>
        <taxon>Oscillatoriophycideae</taxon>
        <taxon>Chroococcales</taxon>
        <taxon>Aphanothecaceae</taxon>
        <taxon>Crocosphaera</taxon>
        <taxon>Crocosphaera chwakensis</taxon>
    </lineage>
</organism>
<name>A3IWQ3_9CHRO</name>
<proteinExistence type="predicted"/>
<dbReference type="PANTHER" id="PTHR23303:SF15">
    <property type="entry name" value="COLOSSIN-A"/>
    <property type="match status" value="1"/>
</dbReference>
<dbReference type="InterPro" id="IPR018511">
    <property type="entry name" value="Hemolysin-typ_Ca-bd_CS"/>
</dbReference>
<evidence type="ECO:0000256" key="3">
    <source>
        <dbReference type="ARBA" id="ARBA00022729"/>
    </source>
</evidence>
<protein>
    <submittedName>
        <fullName evidence="6">Uncharacterized protein</fullName>
    </submittedName>
</protein>
<dbReference type="InterPro" id="IPR048165">
    <property type="entry name" value="Bluetail_dom"/>
</dbReference>
<keyword evidence="2" id="KW-0964">Secreted</keyword>
<dbReference type="InterPro" id="IPR013783">
    <property type="entry name" value="Ig-like_fold"/>
</dbReference>
<dbReference type="SUPFAM" id="SSF117074">
    <property type="entry name" value="Hypothetical protein PA1324"/>
    <property type="match status" value="6"/>
</dbReference>
<feature type="domain" description="SD-repeat containing protein B" evidence="5">
    <location>
        <begin position="699"/>
        <end position="773"/>
    </location>
</feature>
<dbReference type="PROSITE" id="PS00330">
    <property type="entry name" value="HEMOLYSIN_CALCIUM"/>
    <property type="match status" value="1"/>
</dbReference>
<feature type="domain" description="SD-repeat containing protein B" evidence="5">
    <location>
        <begin position="839"/>
        <end position="910"/>
    </location>
</feature>
<dbReference type="eggNOG" id="COG1361">
    <property type="taxonomic scope" value="Bacteria"/>
</dbReference>
<dbReference type="GO" id="GO:0005576">
    <property type="term" value="C:extracellular region"/>
    <property type="evidence" value="ECO:0007669"/>
    <property type="project" value="UniProtKB-SubCell"/>
</dbReference>
<dbReference type="Proteomes" id="UP000003781">
    <property type="component" value="Unassembled WGS sequence"/>
</dbReference>
<dbReference type="GO" id="GO:0005509">
    <property type="term" value="F:calcium ion binding"/>
    <property type="evidence" value="ECO:0007669"/>
    <property type="project" value="InterPro"/>
</dbReference>
<gene>
    <name evidence="6" type="ORF">CY0110_00780</name>
</gene>
<dbReference type="NCBIfam" id="NF041519">
    <property type="entry name" value="bluetail"/>
    <property type="match status" value="1"/>
</dbReference>
<dbReference type="InterPro" id="IPR001343">
    <property type="entry name" value="Hemolysn_Ca-bd"/>
</dbReference>
<dbReference type="OrthoDB" id="6074739at2"/>
<evidence type="ECO:0000259" key="5">
    <source>
        <dbReference type="Pfam" id="PF17210"/>
    </source>
</evidence>
<dbReference type="RefSeq" id="WP_008277810.1">
    <property type="nucleotide sequence ID" value="NZ_AAXW01000054.1"/>
</dbReference>
<dbReference type="eggNOG" id="COG4932">
    <property type="taxonomic scope" value="Bacteria"/>
</dbReference>
<comment type="caution">
    <text evidence="6">The sequence shown here is derived from an EMBL/GenBank/DDBJ whole genome shotgun (WGS) entry which is preliminary data.</text>
</comment>
<dbReference type="Pfam" id="PF00353">
    <property type="entry name" value="HemolysinCabind"/>
    <property type="match status" value="2"/>
</dbReference>
<dbReference type="SUPFAM" id="SSF51120">
    <property type="entry name" value="beta-Roll"/>
    <property type="match status" value="1"/>
</dbReference>
<dbReference type="Gene3D" id="2.60.40.10">
    <property type="entry name" value="Immunoglobulins"/>
    <property type="match status" value="6"/>
</dbReference>
<dbReference type="InterPro" id="IPR051417">
    <property type="entry name" value="SDr/BOS_complex"/>
</dbReference>
<dbReference type="Pfam" id="PF01345">
    <property type="entry name" value="DUF11"/>
    <property type="match status" value="1"/>
</dbReference>
<dbReference type="InterPro" id="IPR001434">
    <property type="entry name" value="OmcB-like_DUF11"/>
</dbReference>
<dbReference type="PANTHER" id="PTHR23303">
    <property type="entry name" value="CARBOXYPEPTIDASE REGULATORY REGION-CONTAINING"/>
    <property type="match status" value="1"/>
</dbReference>
<evidence type="ECO:0000259" key="4">
    <source>
        <dbReference type="Pfam" id="PF01345"/>
    </source>
</evidence>
<dbReference type="Gene3D" id="2.60.40.1170">
    <property type="entry name" value="Mu homology domain, subdomain B"/>
    <property type="match status" value="1"/>
</dbReference>
<feature type="domain" description="SD-repeat containing protein B" evidence="5">
    <location>
        <begin position="585"/>
        <end position="688"/>
    </location>
</feature>
<evidence type="ECO:0000313" key="6">
    <source>
        <dbReference type="EMBL" id="EAZ89108.1"/>
    </source>
</evidence>
<accession>A3IWQ3</accession>
<sequence>MNHEREYLQKLLKDPLNIEDFNLNLNQSSRSFKPSSNSFQSKFFQEYQENSQSTNQTTSTNVIGDATVTTDKLDYSPGETAIITATGFAVGETVEFQVNHIDPDTGEIEILDGLGHNAWQVIDGGVNDLDGVKNGEIVTEWYVNPDDSLGATFDLSAEGLDSGEIALHTFTDSGGNISIDFIAAAPFTYDHTTGGGAYNDRTIGKTLDAVESLEAGDFECGDIVTYFVVISHDGASNTDDPHTIEVDLSFLANTTGQRGVSHHEITYVGVNYGPVQNGAGPNGVDTGNIDDGGSIAYLVSQAINGTEFQPGATLDATIRVTDIEAFEQIVVRVDTLLDCDPGTTPTGNLQADTQAARVVSRSSGTPTINVGNQTIPFKQFAGFEVPAADVGLRLTKTVTTDLSGADIVGVDSLDVVAGTTVRYIYKLEHTGNPSQTTGFDIDAIEIYDDNGTPNDVSDDFVVFDAQSNDNRNPANFSAPDGRTRTSAPPILYSANQTTGIVLGTNNLKASPDAQYDNIQDDLLAGETVIFFVDRTFNSVGTVINTGSTWGQYNAGGQGGSNFRPLTDTDTATVNVYSGTIPGSVSGTVYQDIDNDGIKDVTEPGIAGVTITLTGVTDEEIPVTETVVTNFTGNYSFTNLAPGTYTVTQTQPTGYKDGIDTLGTGATTATQPGNDTFAVTLAAGDKGINYNFGELIPGSISGTTYFDFDGDGIKDANETGLSEVEVTLIEAGDDGLFDTADDTTISTQTTDTNGKYYFGDLTPGEYRVIVDNPNIDNANEDPAENVGTVGGITDGTASNRQISNITLDPVTTGIDGINYDFGYPNDQSPENQNFINTLSGTVYEDDNNNGVLDIGESGIADVTLELYQGMTLVDTTTTDANGNYTFTDVAAGTYEIREVQPSTYLDGTDSYVPGMDQWDSPPTVNNDSIIGTFTTTPDGLDITGNNFGELSPGNISGTVYRDLNNNAVKDPSESGFSGINITLTGTNDLGAISPIVVQTDVNGNYSFNNLRPGTYTITETGDPGTTANFDDNSAVTGTNNGGRVNGVLEGDRNVLTGADTITNIVLPTGGTGVNYNFGEIPTGNTLSGTVYYDENGNGILDIDSFDGSRLETVGIAGLTMQLYNSTGTLIASTTTDANGNYFFDRRNVTDNVPLPNDTYRVVQATQPSGYLDGLERVGTGADTNPAQSSINQLANPSEIAGIGFSGGQVNNAINYNFGEILGSSLAGTAYIDKNNNSVYDPDTDAIRANETIQLTGTNDKGQVVNTSVMTDANGNYIFNNLRPSNGTGYTVTETSNITSKADVGNVGGTQTNNITSAIVLEPNTTAVDYDFGITAQITDLALTKTVNTNGQGTTVFNTGDMVTFTLTLTNEDTMVAASGVTVKDLLPSGYTYSTSSASAGTYDNGTGNWTIGTLNANSSATLTIDAIVKENTGSEVYINSAQVSSMDQNDIDSTPNNNILSEDDQDQALITGILAECLKDATPEDADTLEGGLGDDTLLGDGGDDLLLGGSENDDIYGGIGSDTLVGGAGADYLFGQDGADIYQYDSFDESTVDELDYICNFSSQEGDRIDLPAAITGLFYAGTRFRQRTLTDLTEAAFANKDGTGTALGSNEAVIYGSRGRLYLGVNNDGVAGFDPNSDLIINVTGMTFAAGDLTSGVPNSTLTAGSYFI</sequence>
<dbReference type="eggNOG" id="COG2374">
    <property type="taxonomic scope" value="Bacteria"/>
</dbReference>
<evidence type="ECO:0000256" key="1">
    <source>
        <dbReference type="ARBA" id="ARBA00004613"/>
    </source>
</evidence>
<reference evidence="6 7" key="1">
    <citation type="submission" date="2007-03" db="EMBL/GenBank/DDBJ databases">
        <authorList>
            <person name="Stal L."/>
            <person name="Ferriera S."/>
            <person name="Johnson J."/>
            <person name="Kravitz S."/>
            <person name="Beeson K."/>
            <person name="Sutton G."/>
            <person name="Rogers Y.-H."/>
            <person name="Friedman R."/>
            <person name="Frazier M."/>
            <person name="Venter J.C."/>
        </authorList>
    </citation>
    <scope>NUCLEOTIDE SEQUENCE [LARGE SCALE GENOMIC DNA]</scope>
    <source>
        <strain evidence="6 7">CCY0110</strain>
    </source>
</reference>
<feature type="domain" description="DUF11" evidence="4">
    <location>
        <begin position="1338"/>
        <end position="1457"/>
    </location>
</feature>
<dbReference type="PRINTS" id="PR00313">
    <property type="entry name" value="CABNDNGRPT"/>
</dbReference>
<evidence type="ECO:0000313" key="7">
    <source>
        <dbReference type="Proteomes" id="UP000003781"/>
    </source>
</evidence>
<dbReference type="InterPro" id="IPR033764">
    <property type="entry name" value="Sdr_B"/>
</dbReference>
<dbReference type="Pfam" id="PF17210">
    <property type="entry name" value="SdrD_B"/>
    <property type="match status" value="5"/>
</dbReference>
<feature type="domain" description="SD-repeat containing protein B" evidence="5">
    <location>
        <begin position="1087"/>
        <end position="1182"/>
    </location>
</feature>
<dbReference type="InterPro" id="IPR011049">
    <property type="entry name" value="Serralysin-like_metalloprot_C"/>
</dbReference>